<name>A0A1V5T233_9BACT</name>
<proteinExistence type="predicted"/>
<gene>
    <name evidence="2" type="ORF">BWY41_00491</name>
</gene>
<dbReference type="PIRSF" id="PIRSF027391">
    <property type="entry name" value="Hpre_diP_synt_I"/>
    <property type="match status" value="1"/>
</dbReference>
<dbReference type="EMBL" id="MWBQ01000030">
    <property type="protein sequence ID" value="OQA60839.1"/>
    <property type="molecule type" value="Genomic_DNA"/>
</dbReference>
<dbReference type="Pfam" id="PF07456">
    <property type="entry name" value="Hpre_diP_synt_I"/>
    <property type="match status" value="1"/>
</dbReference>
<dbReference type="InterPro" id="IPR010898">
    <property type="entry name" value="Hpre_diP_synth_I"/>
</dbReference>
<dbReference type="InterPro" id="IPR014535">
    <property type="entry name" value="Hpre_diP_synt_I"/>
</dbReference>
<evidence type="ECO:0000256" key="1">
    <source>
        <dbReference type="SAM" id="Phobius"/>
    </source>
</evidence>
<feature type="transmembrane region" description="Helical" evidence="1">
    <location>
        <begin position="75"/>
        <end position="102"/>
    </location>
</feature>
<keyword evidence="1" id="KW-0472">Membrane</keyword>
<keyword evidence="1" id="KW-1133">Transmembrane helix</keyword>
<dbReference type="AlphaFoldDB" id="A0A1V5T233"/>
<feature type="transmembrane region" description="Helical" evidence="1">
    <location>
        <begin position="144"/>
        <end position="171"/>
    </location>
</feature>
<comment type="caution">
    <text evidence="2">The sequence shown here is derived from an EMBL/GenBank/DDBJ whole genome shotgun (WGS) entry which is preliminary data.</text>
</comment>
<feature type="transmembrane region" description="Helical" evidence="1">
    <location>
        <begin position="42"/>
        <end position="63"/>
    </location>
</feature>
<feature type="transmembrane region" description="Helical" evidence="1">
    <location>
        <begin position="114"/>
        <end position="137"/>
    </location>
</feature>
<reference evidence="2" key="1">
    <citation type="submission" date="2017-02" db="EMBL/GenBank/DDBJ databases">
        <title>Delving into the versatile metabolic prowess of the omnipresent phylum Bacteroidetes.</title>
        <authorList>
            <person name="Nobu M.K."/>
            <person name="Mei R."/>
            <person name="Narihiro T."/>
            <person name="Kuroda K."/>
            <person name="Liu W.-T."/>
        </authorList>
    </citation>
    <scope>NUCLEOTIDE SEQUENCE</scope>
    <source>
        <strain evidence="2">ADurb.Bin276</strain>
    </source>
</reference>
<organism evidence="2">
    <name type="scientific">Candidatus Atribacter allofermentans</name>
    <dbReference type="NCBI Taxonomy" id="1852833"/>
    <lineage>
        <taxon>Bacteria</taxon>
        <taxon>Pseudomonadati</taxon>
        <taxon>Atribacterota</taxon>
        <taxon>Atribacteria</taxon>
        <taxon>Atribacterales</taxon>
        <taxon>Atribacteraceae</taxon>
        <taxon>Atribacter</taxon>
    </lineage>
</organism>
<evidence type="ECO:0000313" key="2">
    <source>
        <dbReference type="EMBL" id="OQA60839.1"/>
    </source>
</evidence>
<feature type="transmembrane region" description="Helical" evidence="1">
    <location>
        <begin position="16"/>
        <end position="36"/>
    </location>
</feature>
<sequence length="183" mass="20195">MDNNRLIIKSSKINRLIYIAILVAMGSVLHGLEGLIPLPNLFIPGAKLGFANIVTLIAMVLLGQNEALLVTLLRVFLGGLISGNFLNIGFFLALSGGIFAWLGMKLMSKATESVLIISMFGALFHNIGQILVAYLYIQSIHIFWYLLLLFPFAILAGFFTGYLSSLIIHYVRNSSVSLNRNYK</sequence>
<dbReference type="Gene3D" id="1.10.1760.20">
    <property type="match status" value="1"/>
</dbReference>
<keyword evidence="1" id="KW-0812">Transmembrane</keyword>
<dbReference type="Proteomes" id="UP000485569">
    <property type="component" value="Unassembled WGS sequence"/>
</dbReference>
<protein>
    <submittedName>
        <fullName evidence="2">Heptaprenyl diphosphate synthase component I</fullName>
    </submittedName>
</protein>
<accession>A0A1V5T233</accession>